<name>A0A0C3AIM0_9AGAM</name>
<dbReference type="EMBL" id="KN822026">
    <property type="protein sequence ID" value="KIM64757.1"/>
    <property type="molecule type" value="Genomic_DNA"/>
</dbReference>
<gene>
    <name evidence="2" type="ORF">SCLCIDRAFT_1212821</name>
</gene>
<accession>A0A0C3AIM0</accession>
<evidence type="ECO:0000313" key="3">
    <source>
        <dbReference type="Proteomes" id="UP000053989"/>
    </source>
</evidence>
<dbReference type="HOGENOM" id="CLU_2887108_0_0_1"/>
<keyword evidence="3" id="KW-1185">Reference proteome</keyword>
<protein>
    <submittedName>
        <fullName evidence="2">Uncharacterized protein</fullName>
    </submittedName>
</protein>
<proteinExistence type="predicted"/>
<organism evidence="2 3">
    <name type="scientific">Scleroderma citrinum Foug A</name>
    <dbReference type="NCBI Taxonomy" id="1036808"/>
    <lineage>
        <taxon>Eukaryota</taxon>
        <taxon>Fungi</taxon>
        <taxon>Dikarya</taxon>
        <taxon>Basidiomycota</taxon>
        <taxon>Agaricomycotina</taxon>
        <taxon>Agaricomycetes</taxon>
        <taxon>Agaricomycetidae</taxon>
        <taxon>Boletales</taxon>
        <taxon>Sclerodermatineae</taxon>
        <taxon>Sclerodermataceae</taxon>
        <taxon>Scleroderma</taxon>
    </lineage>
</organism>
<reference evidence="3" key="2">
    <citation type="submission" date="2015-01" db="EMBL/GenBank/DDBJ databases">
        <title>Evolutionary Origins and Diversification of the Mycorrhizal Mutualists.</title>
        <authorList>
            <consortium name="DOE Joint Genome Institute"/>
            <consortium name="Mycorrhizal Genomics Consortium"/>
            <person name="Kohler A."/>
            <person name="Kuo A."/>
            <person name="Nagy L.G."/>
            <person name="Floudas D."/>
            <person name="Copeland A."/>
            <person name="Barry K.W."/>
            <person name="Cichocki N."/>
            <person name="Veneault-Fourrey C."/>
            <person name="LaButti K."/>
            <person name="Lindquist E.A."/>
            <person name="Lipzen A."/>
            <person name="Lundell T."/>
            <person name="Morin E."/>
            <person name="Murat C."/>
            <person name="Riley R."/>
            <person name="Ohm R."/>
            <person name="Sun H."/>
            <person name="Tunlid A."/>
            <person name="Henrissat B."/>
            <person name="Grigoriev I.V."/>
            <person name="Hibbett D.S."/>
            <person name="Martin F."/>
        </authorList>
    </citation>
    <scope>NUCLEOTIDE SEQUENCE [LARGE SCALE GENOMIC DNA]</scope>
    <source>
        <strain evidence="3">Foug A</strain>
    </source>
</reference>
<evidence type="ECO:0000313" key="2">
    <source>
        <dbReference type="EMBL" id="KIM64757.1"/>
    </source>
</evidence>
<dbReference type="Proteomes" id="UP000053989">
    <property type="component" value="Unassembled WGS sequence"/>
</dbReference>
<dbReference type="AlphaFoldDB" id="A0A0C3AIM0"/>
<feature type="region of interest" description="Disordered" evidence="1">
    <location>
        <begin position="1"/>
        <end position="36"/>
    </location>
</feature>
<evidence type="ECO:0000256" key="1">
    <source>
        <dbReference type="SAM" id="MobiDB-lite"/>
    </source>
</evidence>
<sequence>MIPSLSITLDGIPQVPSKRKHNSVDRNSVMRPSATLSTPWSLCPSLVQGTQERDDPGVYRLLG</sequence>
<reference evidence="2 3" key="1">
    <citation type="submission" date="2014-04" db="EMBL/GenBank/DDBJ databases">
        <authorList>
            <consortium name="DOE Joint Genome Institute"/>
            <person name="Kuo A."/>
            <person name="Kohler A."/>
            <person name="Nagy L.G."/>
            <person name="Floudas D."/>
            <person name="Copeland A."/>
            <person name="Barry K.W."/>
            <person name="Cichocki N."/>
            <person name="Veneault-Fourrey C."/>
            <person name="LaButti K."/>
            <person name="Lindquist E.A."/>
            <person name="Lipzen A."/>
            <person name="Lundell T."/>
            <person name="Morin E."/>
            <person name="Murat C."/>
            <person name="Sun H."/>
            <person name="Tunlid A."/>
            <person name="Henrissat B."/>
            <person name="Grigoriev I.V."/>
            <person name="Hibbett D.S."/>
            <person name="Martin F."/>
            <person name="Nordberg H.P."/>
            <person name="Cantor M.N."/>
            <person name="Hua S.X."/>
        </authorList>
    </citation>
    <scope>NUCLEOTIDE SEQUENCE [LARGE SCALE GENOMIC DNA]</scope>
    <source>
        <strain evidence="2 3">Foug A</strain>
    </source>
</reference>
<dbReference type="InParanoid" id="A0A0C3AIM0"/>